<evidence type="ECO:0000313" key="4">
    <source>
        <dbReference type="EMBL" id="KZC13284.1"/>
    </source>
</evidence>
<dbReference type="CDD" id="cd09120">
    <property type="entry name" value="PLDc_DNaseII_1"/>
    <property type="match status" value="1"/>
</dbReference>
<dbReference type="GO" id="GO:0004531">
    <property type="term" value="F:deoxyribonuclease II activity"/>
    <property type="evidence" value="ECO:0007669"/>
    <property type="project" value="InterPro"/>
</dbReference>
<protein>
    <submittedName>
        <fullName evidence="4">Plancitoxin-1</fullName>
    </submittedName>
</protein>
<proteinExistence type="inferred from homology"/>
<keyword evidence="3" id="KW-0732">Signal</keyword>
<dbReference type="OrthoDB" id="10261598at2759"/>
<dbReference type="PANTHER" id="PTHR10858:SF23">
    <property type="entry name" value="DEOXYRIBONUCLEASE II"/>
    <property type="match status" value="1"/>
</dbReference>
<dbReference type="CDD" id="cd09121">
    <property type="entry name" value="PLDc_DNaseII_2"/>
    <property type="match status" value="1"/>
</dbReference>
<evidence type="ECO:0000256" key="3">
    <source>
        <dbReference type="SAM" id="SignalP"/>
    </source>
</evidence>
<reference evidence="4 5" key="1">
    <citation type="submission" date="2015-07" db="EMBL/GenBank/DDBJ databases">
        <title>The genome of Dufourea novaeangliae.</title>
        <authorList>
            <person name="Pan H."/>
            <person name="Kapheim K."/>
        </authorList>
    </citation>
    <scope>NUCLEOTIDE SEQUENCE [LARGE SCALE GENOMIC DNA]</scope>
    <source>
        <strain evidence="4">0120121106</strain>
        <tissue evidence="4">Whole body</tissue>
    </source>
</reference>
<name>A0A154PPA5_DUFNO</name>
<evidence type="ECO:0000256" key="2">
    <source>
        <dbReference type="ARBA" id="ARBA00022801"/>
    </source>
</evidence>
<dbReference type="Proteomes" id="UP000076502">
    <property type="component" value="Unassembled WGS sequence"/>
</dbReference>
<dbReference type="STRING" id="178035.A0A154PPA5"/>
<accession>A0A154PPA5</accession>
<organism evidence="4 5">
    <name type="scientific">Dufourea novaeangliae</name>
    <name type="common">Sweat bee</name>
    <dbReference type="NCBI Taxonomy" id="178035"/>
    <lineage>
        <taxon>Eukaryota</taxon>
        <taxon>Metazoa</taxon>
        <taxon>Ecdysozoa</taxon>
        <taxon>Arthropoda</taxon>
        <taxon>Hexapoda</taxon>
        <taxon>Insecta</taxon>
        <taxon>Pterygota</taxon>
        <taxon>Neoptera</taxon>
        <taxon>Endopterygota</taxon>
        <taxon>Hymenoptera</taxon>
        <taxon>Apocrita</taxon>
        <taxon>Aculeata</taxon>
        <taxon>Apoidea</taxon>
        <taxon>Anthophila</taxon>
        <taxon>Halictidae</taxon>
        <taxon>Rophitinae</taxon>
        <taxon>Dufourea</taxon>
    </lineage>
</organism>
<gene>
    <name evidence="4" type="ORF">WN55_05590</name>
</gene>
<keyword evidence="5" id="KW-1185">Reference proteome</keyword>
<keyword evidence="2" id="KW-0378">Hydrolase</keyword>
<evidence type="ECO:0000313" key="5">
    <source>
        <dbReference type="Proteomes" id="UP000076502"/>
    </source>
</evidence>
<evidence type="ECO:0000256" key="1">
    <source>
        <dbReference type="ARBA" id="ARBA00007527"/>
    </source>
</evidence>
<dbReference type="AlphaFoldDB" id="A0A154PPA5"/>
<dbReference type="Pfam" id="PF03265">
    <property type="entry name" value="DNase_II"/>
    <property type="match status" value="1"/>
</dbReference>
<feature type="chain" id="PRO_5007599720" evidence="3">
    <location>
        <begin position="20"/>
        <end position="376"/>
    </location>
</feature>
<feature type="signal peptide" evidence="3">
    <location>
        <begin position="1"/>
        <end position="19"/>
    </location>
</feature>
<dbReference type="EMBL" id="KQ434998">
    <property type="protein sequence ID" value="KZC13284.1"/>
    <property type="molecule type" value="Genomic_DNA"/>
</dbReference>
<dbReference type="OMA" id="NLPNSCE"/>
<comment type="similarity">
    <text evidence="1">Belongs to the DNase II family.</text>
</comment>
<dbReference type="GO" id="GO:0006309">
    <property type="term" value="P:apoptotic DNA fragmentation"/>
    <property type="evidence" value="ECO:0007669"/>
    <property type="project" value="TreeGrafter"/>
</dbReference>
<sequence length="376" mass="42529">MSILYHTIAWLFVCNIVIGKPQDNLQCKDENNVPVDWYVLYKLPKTRTSSNPLIREGLAYLYITNATIKTGWGLSTRPIGSNNSIPGLTLAPLYNQKRENETMWTLYNDSPPDAPTVFKYGHTKGVVMVNSGQGFWLIHSVPNYPPVPNGGELTRHSKNGNTSIEGRYSYPESGTIFGQSFLCVSLGGDQFDTVGEQLMYNEISVYAKNIPELLDKRYPMLRNATNQKRIKSPPYNHKAAIRSLGSVYFTSFAKGSKWQKDLYADFVAPQLQTNLYVQSWLNGRGKLPSTCSRIKIYNVRSLKFDSANVDFSSSRDHSKWAITVTNKTNTHWVCIGDINRADTQYYRGGGALCFKQAQLWKDYRNAVNDVEPCPRT</sequence>
<dbReference type="PANTHER" id="PTHR10858">
    <property type="entry name" value="DEOXYRIBONUCLEASE II"/>
    <property type="match status" value="1"/>
</dbReference>
<dbReference type="InterPro" id="IPR004947">
    <property type="entry name" value="DNase_II"/>
</dbReference>